<sequence>MPVPPLVCKELPLENFNGSSFPGIFKHSQSKAASDPSDGADEGADRPELRRRRRRRFSFSADSWSLGPVDDAGFPFDDDDDDAFCFCCFFLGAISGCLREFRKGKFGGATSAPASLDTFLRTSANATSFSDSLSLSTFSSFFASSSSTSSFLTASSSNIGLGEAVWAHIGLLLVIGLGEKIGASFCGSVKGLGLIIISPAKKRSPKMATASFTERKGREVSMVERRLSGSGAWGNKRQEGFVLLVLQEVDNSTNMHGFVKVETSGSNM</sequence>
<accession>A0A5A7Q468</accession>
<feature type="region of interest" description="Disordered" evidence="1">
    <location>
        <begin position="24"/>
        <end position="49"/>
    </location>
</feature>
<dbReference type="AlphaFoldDB" id="A0A5A7Q468"/>
<proteinExistence type="predicted"/>
<keyword evidence="3" id="KW-1185">Reference proteome</keyword>
<evidence type="ECO:0000256" key="1">
    <source>
        <dbReference type="SAM" id="MobiDB-lite"/>
    </source>
</evidence>
<evidence type="ECO:0000313" key="3">
    <source>
        <dbReference type="Proteomes" id="UP000325081"/>
    </source>
</evidence>
<dbReference type="Proteomes" id="UP000325081">
    <property type="component" value="Unassembled WGS sequence"/>
</dbReference>
<organism evidence="2 3">
    <name type="scientific">Striga asiatica</name>
    <name type="common">Asiatic witchweed</name>
    <name type="synonym">Buchnera asiatica</name>
    <dbReference type="NCBI Taxonomy" id="4170"/>
    <lineage>
        <taxon>Eukaryota</taxon>
        <taxon>Viridiplantae</taxon>
        <taxon>Streptophyta</taxon>
        <taxon>Embryophyta</taxon>
        <taxon>Tracheophyta</taxon>
        <taxon>Spermatophyta</taxon>
        <taxon>Magnoliopsida</taxon>
        <taxon>eudicotyledons</taxon>
        <taxon>Gunneridae</taxon>
        <taxon>Pentapetalae</taxon>
        <taxon>asterids</taxon>
        <taxon>lamiids</taxon>
        <taxon>Lamiales</taxon>
        <taxon>Orobanchaceae</taxon>
        <taxon>Buchnereae</taxon>
        <taxon>Striga</taxon>
    </lineage>
</organism>
<protein>
    <submittedName>
        <fullName evidence="2">Tetratricopeptide repeat protein</fullName>
    </submittedName>
</protein>
<name>A0A5A7Q468_STRAF</name>
<dbReference type="EMBL" id="BKCP01005761">
    <property type="protein sequence ID" value="GER39854.1"/>
    <property type="molecule type" value="Genomic_DNA"/>
</dbReference>
<reference evidence="3" key="1">
    <citation type="journal article" date="2019" name="Curr. Biol.">
        <title>Genome Sequence of Striga asiatica Provides Insight into the Evolution of Plant Parasitism.</title>
        <authorList>
            <person name="Yoshida S."/>
            <person name="Kim S."/>
            <person name="Wafula E.K."/>
            <person name="Tanskanen J."/>
            <person name="Kim Y.M."/>
            <person name="Honaas L."/>
            <person name="Yang Z."/>
            <person name="Spallek T."/>
            <person name="Conn C.E."/>
            <person name="Ichihashi Y."/>
            <person name="Cheong K."/>
            <person name="Cui S."/>
            <person name="Der J.P."/>
            <person name="Gundlach H."/>
            <person name="Jiao Y."/>
            <person name="Hori C."/>
            <person name="Ishida J.K."/>
            <person name="Kasahara H."/>
            <person name="Kiba T."/>
            <person name="Kim M.S."/>
            <person name="Koo N."/>
            <person name="Laohavisit A."/>
            <person name="Lee Y.H."/>
            <person name="Lumba S."/>
            <person name="McCourt P."/>
            <person name="Mortimer J.C."/>
            <person name="Mutuku J.M."/>
            <person name="Nomura T."/>
            <person name="Sasaki-Sekimoto Y."/>
            <person name="Seto Y."/>
            <person name="Wang Y."/>
            <person name="Wakatake T."/>
            <person name="Sakakibara H."/>
            <person name="Demura T."/>
            <person name="Yamaguchi S."/>
            <person name="Yoneyama K."/>
            <person name="Manabe R.I."/>
            <person name="Nelson D.C."/>
            <person name="Schulman A.H."/>
            <person name="Timko M.P."/>
            <person name="dePamphilis C.W."/>
            <person name="Choi D."/>
            <person name="Shirasu K."/>
        </authorList>
    </citation>
    <scope>NUCLEOTIDE SEQUENCE [LARGE SCALE GENOMIC DNA]</scope>
    <source>
        <strain evidence="3">cv. UVA1</strain>
    </source>
</reference>
<comment type="caution">
    <text evidence="2">The sequence shown here is derived from an EMBL/GenBank/DDBJ whole genome shotgun (WGS) entry which is preliminary data.</text>
</comment>
<evidence type="ECO:0000313" key="2">
    <source>
        <dbReference type="EMBL" id="GER39854.1"/>
    </source>
</evidence>
<gene>
    <name evidence="2" type="ORF">STAS_16503</name>
</gene>